<name>A0A2G5SNV0_9PELO</name>
<organism evidence="1 2">
    <name type="scientific">Caenorhabditis nigoni</name>
    <dbReference type="NCBI Taxonomy" id="1611254"/>
    <lineage>
        <taxon>Eukaryota</taxon>
        <taxon>Metazoa</taxon>
        <taxon>Ecdysozoa</taxon>
        <taxon>Nematoda</taxon>
        <taxon>Chromadorea</taxon>
        <taxon>Rhabditida</taxon>
        <taxon>Rhabditina</taxon>
        <taxon>Rhabditomorpha</taxon>
        <taxon>Rhabditoidea</taxon>
        <taxon>Rhabditidae</taxon>
        <taxon>Peloderinae</taxon>
        <taxon>Caenorhabditis</taxon>
    </lineage>
</organism>
<sequence>MITSVRDGPNFTPDVISKSKWLRRSVNSEEEIGKKYGRTTETKKKHCFADLGLHIRSKKIAREQLS</sequence>
<dbReference type="Proteomes" id="UP000230233">
    <property type="component" value="Chromosome X"/>
</dbReference>
<proteinExistence type="predicted"/>
<protein>
    <submittedName>
        <fullName evidence="1">Uncharacterized protein</fullName>
    </submittedName>
</protein>
<comment type="caution">
    <text evidence="1">The sequence shown here is derived from an EMBL/GenBank/DDBJ whole genome shotgun (WGS) entry which is preliminary data.</text>
</comment>
<keyword evidence="2" id="KW-1185">Reference proteome</keyword>
<reference evidence="2" key="1">
    <citation type="submission" date="2017-10" db="EMBL/GenBank/DDBJ databases">
        <title>Rapid genome shrinkage in a self-fertile nematode reveals novel sperm competition proteins.</title>
        <authorList>
            <person name="Yin D."/>
            <person name="Schwarz E.M."/>
            <person name="Thomas C.G."/>
            <person name="Felde R.L."/>
            <person name="Korf I.F."/>
            <person name="Cutter A.D."/>
            <person name="Schartner C.M."/>
            <person name="Ralston E.J."/>
            <person name="Meyer B.J."/>
            <person name="Haag E.S."/>
        </authorList>
    </citation>
    <scope>NUCLEOTIDE SEQUENCE [LARGE SCALE GENOMIC DNA]</scope>
    <source>
        <strain evidence="2">JU1422</strain>
    </source>
</reference>
<dbReference type="AlphaFoldDB" id="A0A2G5SNV0"/>
<gene>
    <name evidence="1" type="primary">Cnig_chr_X.g23268</name>
    <name evidence="1" type="ORF">B9Z55_023268</name>
</gene>
<dbReference type="EMBL" id="PDUG01000006">
    <property type="protein sequence ID" value="PIC16795.1"/>
    <property type="molecule type" value="Genomic_DNA"/>
</dbReference>
<evidence type="ECO:0000313" key="1">
    <source>
        <dbReference type="EMBL" id="PIC16795.1"/>
    </source>
</evidence>
<accession>A0A2G5SNV0</accession>
<evidence type="ECO:0000313" key="2">
    <source>
        <dbReference type="Proteomes" id="UP000230233"/>
    </source>
</evidence>